<protein>
    <submittedName>
        <fullName evidence="2">Uncharacterized protein</fullName>
    </submittedName>
</protein>
<gene>
    <name evidence="2" type="ORF">FisN_7Hu030</name>
</gene>
<keyword evidence="3" id="KW-1185">Reference proteome</keyword>
<dbReference type="Proteomes" id="UP000198406">
    <property type="component" value="Unassembled WGS sequence"/>
</dbReference>
<organism evidence="2 3">
    <name type="scientific">Fistulifera solaris</name>
    <name type="common">Oleaginous diatom</name>
    <dbReference type="NCBI Taxonomy" id="1519565"/>
    <lineage>
        <taxon>Eukaryota</taxon>
        <taxon>Sar</taxon>
        <taxon>Stramenopiles</taxon>
        <taxon>Ochrophyta</taxon>
        <taxon>Bacillariophyta</taxon>
        <taxon>Bacillariophyceae</taxon>
        <taxon>Bacillariophycidae</taxon>
        <taxon>Naviculales</taxon>
        <taxon>Naviculaceae</taxon>
        <taxon>Fistulifera</taxon>
    </lineage>
</organism>
<evidence type="ECO:0000313" key="2">
    <source>
        <dbReference type="EMBL" id="GAX20721.1"/>
    </source>
</evidence>
<keyword evidence="1" id="KW-1133">Transmembrane helix</keyword>
<feature type="transmembrane region" description="Helical" evidence="1">
    <location>
        <begin position="24"/>
        <end position="41"/>
    </location>
</feature>
<accession>A0A1Z5K3S2</accession>
<evidence type="ECO:0000313" key="3">
    <source>
        <dbReference type="Proteomes" id="UP000198406"/>
    </source>
</evidence>
<dbReference type="EMBL" id="BDSP01000152">
    <property type="protein sequence ID" value="GAX20721.1"/>
    <property type="molecule type" value="Genomic_DNA"/>
</dbReference>
<name>A0A1Z5K3S2_FISSO</name>
<keyword evidence="1" id="KW-0812">Transmembrane</keyword>
<evidence type="ECO:0000256" key="1">
    <source>
        <dbReference type="SAM" id="Phobius"/>
    </source>
</evidence>
<sequence length="422" mass="47783">MFRPVAPVLGATGKQFVLKRNHRVFFQVSFVLVLFLMLIGVVAACGAAQWIGASAVGLYLLLAELRRSSAATKLTHHSVRLRNLEAFSSIDLDRIRLLRKFRCRSTPSTQQSASKQEVHSFENRVRGRRRRVRFAPGDQLCSFVLIKPYYEMSAEELASCYDGRFMSKEFTDMKSQEVKWERQFEVFPSDDESAFCKHTYWKFEKHIPAFSEELFFVDEKGEKCHPAHWTAFSIGLLPYLRKSAHVPPGFSSWASYERHLLWYNEFYHTCIMWYDYHFCGVPVEPLPQDVEDTEGGAGDAEVDDHANAEDNFNADDDGSVGYHADSFPGIEAAVEDRGCVGSRASAPTAATLVFVDEVKEEDHVIDTDTGVEDTGDEVVGLGEEVDAVTVVPPTRKVKAFGPCNRTRPYLGRRCKENIQYTK</sequence>
<dbReference type="InParanoid" id="A0A1Z5K3S2"/>
<reference evidence="2 3" key="1">
    <citation type="journal article" date="2015" name="Plant Cell">
        <title>Oil accumulation by the oleaginous diatom Fistulifera solaris as revealed by the genome and transcriptome.</title>
        <authorList>
            <person name="Tanaka T."/>
            <person name="Maeda Y."/>
            <person name="Veluchamy A."/>
            <person name="Tanaka M."/>
            <person name="Abida H."/>
            <person name="Marechal E."/>
            <person name="Bowler C."/>
            <person name="Muto M."/>
            <person name="Sunaga Y."/>
            <person name="Tanaka M."/>
            <person name="Yoshino T."/>
            <person name="Taniguchi T."/>
            <person name="Fukuda Y."/>
            <person name="Nemoto M."/>
            <person name="Matsumoto M."/>
            <person name="Wong P.S."/>
            <person name="Aburatani S."/>
            <person name="Fujibuchi W."/>
        </authorList>
    </citation>
    <scope>NUCLEOTIDE SEQUENCE [LARGE SCALE GENOMIC DNA]</scope>
    <source>
        <strain evidence="2 3">JPCC DA0580</strain>
    </source>
</reference>
<keyword evidence="1" id="KW-0472">Membrane</keyword>
<dbReference type="AlphaFoldDB" id="A0A1Z5K3S2"/>
<proteinExistence type="predicted"/>
<comment type="caution">
    <text evidence="2">The sequence shown here is derived from an EMBL/GenBank/DDBJ whole genome shotgun (WGS) entry which is preliminary data.</text>
</comment>